<proteinExistence type="predicted"/>
<dbReference type="InterPro" id="IPR016181">
    <property type="entry name" value="Acyl_CoA_acyltransferase"/>
</dbReference>
<dbReference type="InterPro" id="IPR000182">
    <property type="entry name" value="GNAT_dom"/>
</dbReference>
<dbReference type="SUPFAM" id="SSF55729">
    <property type="entry name" value="Acyl-CoA N-acyltransferases (Nat)"/>
    <property type="match status" value="1"/>
</dbReference>
<evidence type="ECO:0000259" key="1">
    <source>
        <dbReference type="PROSITE" id="PS51186"/>
    </source>
</evidence>
<dbReference type="EMBL" id="VEVQ02000006">
    <property type="protein sequence ID" value="NHN26245.1"/>
    <property type="molecule type" value="Genomic_DNA"/>
</dbReference>
<reference evidence="2" key="2">
    <citation type="submission" date="2020-02" db="EMBL/GenBank/DDBJ databases">
        <title>Flavobacterium profundi sp. nov., isolated from a deep-sea seamount.</title>
        <authorList>
            <person name="Zhang D.-C."/>
        </authorList>
    </citation>
    <scope>NUCLEOTIDE SEQUENCE</scope>
    <source>
        <strain evidence="2">EC11</strain>
    </source>
</reference>
<evidence type="ECO:0000313" key="3">
    <source>
        <dbReference type="Proteomes" id="UP000817854"/>
    </source>
</evidence>
<comment type="caution">
    <text evidence="2">The sequence shown here is derived from an EMBL/GenBank/DDBJ whole genome shotgun (WGS) entry which is preliminary data.</text>
</comment>
<keyword evidence="3" id="KW-1185">Reference proteome</keyword>
<dbReference type="PANTHER" id="PTHR43610">
    <property type="entry name" value="BLL6696 PROTEIN"/>
    <property type="match status" value="1"/>
</dbReference>
<protein>
    <submittedName>
        <fullName evidence="2">GNAT family N-acetyltransferase</fullName>
    </submittedName>
</protein>
<dbReference type="RefSeq" id="WP_140962568.1">
    <property type="nucleotide sequence ID" value="NZ_VEVQ02000006.1"/>
</dbReference>
<name>A0ABX0IT08_9FLAO</name>
<gene>
    <name evidence="2" type="ORF">FIA58_011205</name>
</gene>
<dbReference type="PANTHER" id="PTHR43610:SF1">
    <property type="entry name" value="N-ACETYLTRANSFERASE DOMAIN-CONTAINING PROTEIN"/>
    <property type="match status" value="1"/>
</dbReference>
<feature type="domain" description="N-acetyltransferase" evidence="1">
    <location>
        <begin position="12"/>
        <end position="168"/>
    </location>
</feature>
<organism evidence="2 3">
    <name type="scientific">Flavobacterium jejuense</name>
    <dbReference type="NCBI Taxonomy" id="1544455"/>
    <lineage>
        <taxon>Bacteria</taxon>
        <taxon>Pseudomonadati</taxon>
        <taxon>Bacteroidota</taxon>
        <taxon>Flavobacteriia</taxon>
        <taxon>Flavobacteriales</taxon>
        <taxon>Flavobacteriaceae</taxon>
        <taxon>Flavobacterium</taxon>
    </lineage>
</organism>
<dbReference type="Pfam" id="PF13302">
    <property type="entry name" value="Acetyltransf_3"/>
    <property type="match status" value="1"/>
</dbReference>
<dbReference type="Proteomes" id="UP000817854">
    <property type="component" value="Unassembled WGS sequence"/>
</dbReference>
<sequence>MNLQPNLANKLVRLKPLEKDDFENLFIVASDPLIWEQHPNNDRYKRDVFESFFEKAMDTKGAFLIIDKCTDKTIGSSRFYDLDSTKSTIVIGFTFIARSYWGTNYNRSIKKLMLDYAFQYVNKVHFHVAKNNFRSQKAMSKLGGTVIDYSTSNLGIEGNPIYEIKKSDWSL</sequence>
<reference evidence="2" key="1">
    <citation type="submission" date="2019-05" db="EMBL/GenBank/DDBJ databases">
        <authorList>
            <person name="Lianzixin W."/>
        </authorList>
    </citation>
    <scope>NUCLEOTIDE SEQUENCE</scope>
    <source>
        <strain evidence="2">EC11</strain>
    </source>
</reference>
<dbReference type="Gene3D" id="3.40.630.30">
    <property type="match status" value="1"/>
</dbReference>
<dbReference type="PROSITE" id="PS51186">
    <property type="entry name" value="GNAT"/>
    <property type="match status" value="1"/>
</dbReference>
<accession>A0ABX0IT08</accession>
<evidence type="ECO:0000313" key="2">
    <source>
        <dbReference type="EMBL" id="NHN26245.1"/>
    </source>
</evidence>